<dbReference type="PANTHER" id="PTHR43736">
    <property type="entry name" value="ADP-RIBOSE PYROPHOSPHATASE"/>
    <property type="match status" value="1"/>
</dbReference>
<dbReference type="EMBL" id="JBBMER010000008">
    <property type="protein sequence ID" value="MEQ2380372.1"/>
    <property type="molecule type" value="Genomic_DNA"/>
</dbReference>
<dbReference type="InterPro" id="IPR054105">
    <property type="entry name" value="WHD_NrtR"/>
</dbReference>
<keyword evidence="4" id="KW-1185">Reference proteome</keyword>
<dbReference type="Gene3D" id="3.90.79.10">
    <property type="entry name" value="Nucleoside Triphosphate Pyrophosphohydrolase"/>
    <property type="match status" value="1"/>
</dbReference>
<accession>A0ABV1BXA3</accession>
<dbReference type="InterPro" id="IPR015797">
    <property type="entry name" value="NUDIX_hydrolase-like_dom_sf"/>
</dbReference>
<name>A0ABV1BXA3_9FIRM</name>
<evidence type="ECO:0000259" key="2">
    <source>
        <dbReference type="PROSITE" id="PS51462"/>
    </source>
</evidence>
<proteinExistence type="predicted"/>
<dbReference type="Pfam" id="PF00293">
    <property type="entry name" value="NUDIX"/>
    <property type="match status" value="1"/>
</dbReference>
<dbReference type="PANTHER" id="PTHR43736:SF4">
    <property type="entry name" value="SLR1690 PROTEIN"/>
    <property type="match status" value="1"/>
</dbReference>
<gene>
    <name evidence="3" type="ORF">WMO14_10840</name>
</gene>
<reference evidence="3 4" key="1">
    <citation type="submission" date="2024-03" db="EMBL/GenBank/DDBJ databases">
        <title>Human intestinal bacterial collection.</title>
        <authorList>
            <person name="Pauvert C."/>
            <person name="Hitch T.C.A."/>
            <person name="Clavel T."/>
        </authorList>
    </citation>
    <scope>NUCLEOTIDE SEQUENCE [LARGE SCALE GENOMIC DNA]</scope>
    <source>
        <strain evidence="3 4">CLA-AA-H255</strain>
    </source>
</reference>
<dbReference type="InterPro" id="IPR000086">
    <property type="entry name" value="NUDIX_hydrolase_dom"/>
</dbReference>
<dbReference type="GO" id="GO:0016787">
    <property type="term" value="F:hydrolase activity"/>
    <property type="evidence" value="ECO:0007669"/>
    <property type="project" value="UniProtKB-KW"/>
</dbReference>
<protein>
    <submittedName>
        <fullName evidence="3">NUDIX hydrolase</fullName>
    </submittedName>
</protein>
<dbReference type="Gene3D" id="1.10.10.10">
    <property type="entry name" value="Winged helix-like DNA-binding domain superfamily/Winged helix DNA-binding domain"/>
    <property type="match status" value="1"/>
</dbReference>
<dbReference type="RefSeq" id="WP_349153825.1">
    <property type="nucleotide sequence ID" value="NZ_DAWDIQ010000015.1"/>
</dbReference>
<evidence type="ECO:0000256" key="1">
    <source>
        <dbReference type="ARBA" id="ARBA00022801"/>
    </source>
</evidence>
<dbReference type="PROSITE" id="PS00893">
    <property type="entry name" value="NUDIX_BOX"/>
    <property type="match status" value="1"/>
</dbReference>
<dbReference type="SUPFAM" id="SSF55811">
    <property type="entry name" value="Nudix"/>
    <property type="match status" value="1"/>
</dbReference>
<keyword evidence="1 3" id="KW-0378">Hydrolase</keyword>
<comment type="caution">
    <text evidence="3">The sequence shown here is derived from an EMBL/GenBank/DDBJ whole genome shotgun (WGS) entry which is preliminary data.</text>
</comment>
<dbReference type="Proteomes" id="UP001442364">
    <property type="component" value="Unassembled WGS sequence"/>
</dbReference>
<dbReference type="CDD" id="cd18873">
    <property type="entry name" value="NUDIX_NadM_like"/>
    <property type="match status" value="1"/>
</dbReference>
<dbReference type="InterPro" id="IPR036388">
    <property type="entry name" value="WH-like_DNA-bd_sf"/>
</dbReference>
<dbReference type="InterPro" id="IPR020084">
    <property type="entry name" value="NUDIX_hydrolase_CS"/>
</dbReference>
<sequence length="289" mass="33418">MSEISNNNEYIPRAERRNKDGLTEKEFLEQYNPGHYERPSVTVDMLLFGMSRDLKCLKVLLIKRNNHPYIDCYALPGGFVNITESAYTAACRELEEETGLKDIYMEQLYTMSQPDRDPRMRVIDIAYMTLIPIDGIKPQAGDDASEALWFDITFNDEILTFANKEKNITIKYSLKEKTFKNGCISVKSYIPELISYEALAFDHAQIILEGLMRLRNKTQYSDVAFNLMQKEFTLPDLQRVYEIILGKQLYKTSFKRSINDKIKAVNKKGVSITGNKLSELYVYSNDSQE</sequence>
<evidence type="ECO:0000313" key="4">
    <source>
        <dbReference type="Proteomes" id="UP001442364"/>
    </source>
</evidence>
<dbReference type="Pfam" id="PF21906">
    <property type="entry name" value="WHD_NrtR"/>
    <property type="match status" value="1"/>
</dbReference>
<dbReference type="InterPro" id="IPR036390">
    <property type="entry name" value="WH_DNA-bd_sf"/>
</dbReference>
<dbReference type="SUPFAM" id="SSF46785">
    <property type="entry name" value="Winged helix' DNA-binding domain"/>
    <property type="match status" value="1"/>
</dbReference>
<evidence type="ECO:0000313" key="3">
    <source>
        <dbReference type="EMBL" id="MEQ2380372.1"/>
    </source>
</evidence>
<feature type="domain" description="Nudix hydrolase" evidence="2">
    <location>
        <begin position="36"/>
        <end position="174"/>
    </location>
</feature>
<dbReference type="PROSITE" id="PS51462">
    <property type="entry name" value="NUDIX"/>
    <property type="match status" value="1"/>
</dbReference>
<organism evidence="3 4">
    <name type="scientific">[Lactobacillus] rogosae</name>
    <dbReference type="NCBI Taxonomy" id="706562"/>
    <lineage>
        <taxon>Bacteria</taxon>
        <taxon>Bacillati</taxon>
        <taxon>Bacillota</taxon>
        <taxon>Clostridia</taxon>
        <taxon>Lachnospirales</taxon>
        <taxon>Lachnospiraceae</taxon>
        <taxon>Lachnospira</taxon>
    </lineage>
</organism>